<keyword evidence="4" id="KW-1185">Reference proteome</keyword>
<proteinExistence type="predicted"/>
<feature type="domain" description="CCHC-type" evidence="2">
    <location>
        <begin position="102"/>
        <end position="118"/>
    </location>
</feature>
<dbReference type="Gene3D" id="2.40.70.10">
    <property type="entry name" value="Acid Proteases"/>
    <property type="match status" value="1"/>
</dbReference>
<keyword evidence="1" id="KW-1133">Transmembrane helix</keyword>
<protein>
    <recommendedName>
        <fullName evidence="2">CCHC-type domain-containing protein</fullName>
    </recommendedName>
</protein>
<evidence type="ECO:0000313" key="3">
    <source>
        <dbReference type="EMBL" id="KAJ3646406.1"/>
    </source>
</evidence>
<accession>A0AA38I114</accession>
<dbReference type="InterPro" id="IPR051072">
    <property type="entry name" value="CACNG_subunit"/>
</dbReference>
<organism evidence="3 4">
    <name type="scientific">Zophobas morio</name>
    <dbReference type="NCBI Taxonomy" id="2755281"/>
    <lineage>
        <taxon>Eukaryota</taxon>
        <taxon>Metazoa</taxon>
        <taxon>Ecdysozoa</taxon>
        <taxon>Arthropoda</taxon>
        <taxon>Hexapoda</taxon>
        <taxon>Insecta</taxon>
        <taxon>Pterygota</taxon>
        <taxon>Neoptera</taxon>
        <taxon>Endopterygota</taxon>
        <taxon>Coleoptera</taxon>
        <taxon>Polyphaga</taxon>
        <taxon>Cucujiformia</taxon>
        <taxon>Tenebrionidae</taxon>
        <taxon>Zophobas</taxon>
    </lineage>
</organism>
<dbReference type="GO" id="GO:0051968">
    <property type="term" value="P:positive regulation of synaptic transmission, glutamatergic"/>
    <property type="evidence" value="ECO:0007669"/>
    <property type="project" value="TreeGrafter"/>
</dbReference>
<evidence type="ECO:0000313" key="4">
    <source>
        <dbReference type="Proteomes" id="UP001168821"/>
    </source>
</evidence>
<dbReference type="GO" id="GO:0098943">
    <property type="term" value="P:neurotransmitter receptor transport, postsynaptic endosome to lysosome"/>
    <property type="evidence" value="ECO:0007669"/>
    <property type="project" value="TreeGrafter"/>
</dbReference>
<dbReference type="GO" id="GO:0098970">
    <property type="term" value="P:postsynaptic neurotransmitter receptor diffusion trapping"/>
    <property type="evidence" value="ECO:0007669"/>
    <property type="project" value="TreeGrafter"/>
</dbReference>
<feature type="transmembrane region" description="Helical" evidence="1">
    <location>
        <begin position="280"/>
        <end position="310"/>
    </location>
</feature>
<dbReference type="PANTHER" id="PTHR12107:SF0">
    <property type="entry name" value="STARGAZIN (MAMMALIAN CALCIUM CHANNEL) HOMOLOG"/>
    <property type="match status" value="1"/>
</dbReference>
<dbReference type="GO" id="GO:0016247">
    <property type="term" value="F:channel regulator activity"/>
    <property type="evidence" value="ECO:0007669"/>
    <property type="project" value="TreeGrafter"/>
</dbReference>
<dbReference type="GO" id="GO:0098839">
    <property type="term" value="C:postsynaptic density membrane"/>
    <property type="evidence" value="ECO:0007669"/>
    <property type="project" value="TreeGrafter"/>
</dbReference>
<dbReference type="GO" id="GO:0099590">
    <property type="term" value="P:neurotransmitter receptor internalization"/>
    <property type="evidence" value="ECO:0007669"/>
    <property type="project" value="TreeGrafter"/>
</dbReference>
<evidence type="ECO:0000259" key="2">
    <source>
        <dbReference type="SMART" id="SM00343"/>
    </source>
</evidence>
<dbReference type="GO" id="GO:0008270">
    <property type="term" value="F:zinc ion binding"/>
    <property type="evidence" value="ECO:0007669"/>
    <property type="project" value="InterPro"/>
</dbReference>
<feature type="domain" description="CCHC-type" evidence="2">
    <location>
        <begin position="65"/>
        <end position="81"/>
    </location>
</feature>
<dbReference type="GO" id="GO:0005245">
    <property type="term" value="F:voltage-gated calcium channel activity"/>
    <property type="evidence" value="ECO:0007669"/>
    <property type="project" value="TreeGrafter"/>
</dbReference>
<dbReference type="GO" id="GO:0003676">
    <property type="term" value="F:nucleic acid binding"/>
    <property type="evidence" value="ECO:0007669"/>
    <property type="project" value="InterPro"/>
</dbReference>
<dbReference type="SMART" id="SM00343">
    <property type="entry name" value="ZnF_C2HC"/>
    <property type="match status" value="2"/>
</dbReference>
<dbReference type="GO" id="GO:0032281">
    <property type="term" value="C:AMPA glutamate receptor complex"/>
    <property type="evidence" value="ECO:0007669"/>
    <property type="project" value="TreeGrafter"/>
</dbReference>
<reference evidence="3" key="1">
    <citation type="journal article" date="2023" name="G3 (Bethesda)">
        <title>Whole genome assemblies of Zophobas morio and Tenebrio molitor.</title>
        <authorList>
            <person name="Kaur S."/>
            <person name="Stinson S.A."/>
            <person name="diCenzo G.C."/>
        </authorList>
    </citation>
    <scope>NUCLEOTIDE SEQUENCE</scope>
    <source>
        <strain evidence="3">QUZm001</strain>
    </source>
</reference>
<dbReference type="AlphaFoldDB" id="A0AA38I114"/>
<feature type="transmembrane region" description="Helical" evidence="1">
    <location>
        <begin position="243"/>
        <end position="260"/>
    </location>
</feature>
<gene>
    <name evidence="3" type="ORF">Zmor_023995</name>
</gene>
<dbReference type="Gene3D" id="4.10.60.10">
    <property type="entry name" value="Zinc finger, CCHC-type"/>
    <property type="match status" value="1"/>
</dbReference>
<keyword evidence="1" id="KW-0812">Transmembrane</keyword>
<dbReference type="Proteomes" id="UP001168821">
    <property type="component" value="Unassembled WGS sequence"/>
</dbReference>
<dbReference type="EMBL" id="JALNTZ010000007">
    <property type="protein sequence ID" value="KAJ3646406.1"/>
    <property type="molecule type" value="Genomic_DNA"/>
</dbReference>
<evidence type="ECO:0000256" key="1">
    <source>
        <dbReference type="SAM" id="Phobius"/>
    </source>
</evidence>
<dbReference type="GO" id="GO:0019226">
    <property type="term" value="P:transmission of nerve impulse"/>
    <property type="evidence" value="ECO:0007669"/>
    <property type="project" value="TreeGrafter"/>
</dbReference>
<keyword evidence="1" id="KW-0472">Membrane</keyword>
<dbReference type="Gene3D" id="1.20.140.150">
    <property type="match status" value="1"/>
</dbReference>
<name>A0AA38I114_9CUCU</name>
<dbReference type="PANTHER" id="PTHR12107">
    <property type="entry name" value="VOLTAGE-DEPENDENT CALCIUM CHANNEL GAMMA SUBUNIT"/>
    <property type="match status" value="1"/>
</dbReference>
<comment type="caution">
    <text evidence="3">The sequence shown here is derived from an EMBL/GenBank/DDBJ whole genome shotgun (WGS) entry which is preliminary data.</text>
</comment>
<dbReference type="InterPro" id="IPR021109">
    <property type="entry name" value="Peptidase_aspartic_dom_sf"/>
</dbReference>
<sequence>MQLDMVYGLLALKIRKRLTRSEINSFKDLLNYAREIEQSFYESAFRKQERNTNQDGMQIKKLRPRCEHCKKFGHLKNECRQLEKENNTQELSKSTSTRSKPECYGCGTLGYYRWNCPKCKEKSDVKTNFFECSRLSLKNESSCDAPILPLEVKGAKGIGLADSGSKWNIAGHTLYKVLQDKVVKFETMDTVVTLADRIPKDKKLLVTDVDVKIKDKMTPTSFVIMPYLTQNHTLLGRQFLKKANIGLVMLFGLIMYISIFKAEIGSKLRPQSQLQPPAFYYWYGYSFLLYVSGLVTTQLAGISSIFLFIYKVQYEWQRKHLEDMKRGKARNPITFTHYDPSMFYPCRRHPQAYINSNSAIHFPASYPTPVLHQKRYFFSKEPLQESPCSVHRPRSHSNSLKDVSNFYDFPPPPTISYQFDEHFGR</sequence>
<dbReference type="InterPro" id="IPR001878">
    <property type="entry name" value="Znf_CCHC"/>
</dbReference>